<dbReference type="Proteomes" id="UP000244496">
    <property type="component" value="Chromosome"/>
</dbReference>
<accession>A0A2S0UJQ8</accession>
<dbReference type="InterPro" id="IPR005182">
    <property type="entry name" value="YdbS-like_PH"/>
</dbReference>
<evidence type="ECO:0000313" key="3">
    <source>
        <dbReference type="EMBL" id="AWB48021.1"/>
    </source>
</evidence>
<proteinExistence type="predicted"/>
<dbReference type="NCBIfam" id="NF040894">
    <property type="entry name" value="puhB_PGC"/>
    <property type="match status" value="1"/>
</dbReference>
<dbReference type="InterPro" id="IPR054839">
    <property type="entry name" value="puhB_PGC"/>
</dbReference>
<keyword evidence="4" id="KW-1185">Reference proteome</keyword>
<evidence type="ECO:0000313" key="4">
    <source>
        <dbReference type="Proteomes" id="UP000244496"/>
    </source>
</evidence>
<dbReference type="KEGG" id="geh:HYN69_05380"/>
<dbReference type="OrthoDB" id="7345733at2"/>
<feature type="transmembrane region" description="Helical" evidence="1">
    <location>
        <begin position="75"/>
        <end position="94"/>
    </location>
</feature>
<dbReference type="RefSeq" id="WP_108434845.1">
    <property type="nucleotide sequence ID" value="NZ_CP028918.1"/>
</dbReference>
<keyword evidence="1" id="KW-0812">Transmembrane</keyword>
<keyword evidence="1" id="KW-1133">Transmembrane helix</keyword>
<dbReference type="AlphaFoldDB" id="A0A2S0UJQ8"/>
<reference evidence="3 4" key="1">
    <citation type="submission" date="2018-04" db="EMBL/GenBank/DDBJ databases">
        <title>Genome sequencing of Gemmobacter.</title>
        <authorList>
            <person name="Yi H."/>
            <person name="Baek M.-G."/>
        </authorList>
    </citation>
    <scope>NUCLEOTIDE SEQUENCE [LARGE SCALE GENOMIC DNA]</scope>
    <source>
        <strain evidence="3 4">HYN0069</strain>
    </source>
</reference>
<organism evidence="3 4">
    <name type="scientific">Paragemmobacter aquarius</name>
    <dbReference type="NCBI Taxonomy" id="2169400"/>
    <lineage>
        <taxon>Bacteria</taxon>
        <taxon>Pseudomonadati</taxon>
        <taxon>Pseudomonadota</taxon>
        <taxon>Alphaproteobacteria</taxon>
        <taxon>Rhodobacterales</taxon>
        <taxon>Paracoccaceae</taxon>
        <taxon>Paragemmobacter</taxon>
    </lineage>
</organism>
<gene>
    <name evidence="3" type="ORF">HYN69_05380</name>
</gene>
<feature type="domain" description="YdbS-like PH" evidence="2">
    <location>
        <begin position="97"/>
        <end position="179"/>
    </location>
</feature>
<evidence type="ECO:0000259" key="2">
    <source>
        <dbReference type="Pfam" id="PF03703"/>
    </source>
</evidence>
<sequence>MSDHDDFAFDAAPGIPAPLPKGESILWQGRPSVLPLAREAWKLNWIMGYMAVIVIWKAANGFADGGAIMAVARGLPYAMLMAAAFGVILFLAWAQSRATIYTVTTARVLMRIGALSVTYNIPFVQIASASVETKPNGTGTIALQTQGETRLAYLQMWPHARPWHLKQTEPALRCIPDAAIVARVLSDAAETRLSQPVVTRQAPMGAVAAE</sequence>
<keyword evidence="1" id="KW-0472">Membrane</keyword>
<evidence type="ECO:0000256" key="1">
    <source>
        <dbReference type="SAM" id="Phobius"/>
    </source>
</evidence>
<dbReference type="Pfam" id="PF03703">
    <property type="entry name" value="bPH_2"/>
    <property type="match status" value="1"/>
</dbReference>
<dbReference type="EMBL" id="CP028918">
    <property type="protein sequence ID" value="AWB48021.1"/>
    <property type="molecule type" value="Genomic_DNA"/>
</dbReference>
<name>A0A2S0UJQ8_9RHOB</name>
<protein>
    <recommendedName>
        <fullName evidence="2">YdbS-like PH domain-containing protein</fullName>
    </recommendedName>
</protein>